<proteinExistence type="predicted"/>
<feature type="region of interest" description="Disordered" evidence="1">
    <location>
        <begin position="29"/>
        <end position="48"/>
    </location>
</feature>
<feature type="signal peptide" evidence="2">
    <location>
        <begin position="1"/>
        <end position="25"/>
    </location>
</feature>
<dbReference type="PROSITE" id="PS51257">
    <property type="entry name" value="PROKAR_LIPOPROTEIN"/>
    <property type="match status" value="1"/>
</dbReference>
<gene>
    <name evidence="3" type="ORF">EP51_37610</name>
</gene>
<dbReference type="AlphaFoldDB" id="A0A076EVG2"/>
<reference evidence="3 4" key="1">
    <citation type="submission" date="2014-07" db="EMBL/GenBank/DDBJ databases">
        <title>Genome Sequence of Rhodococcus opacus Strain R7, a Biodegrader of Mono- and Polycyclic Aromatic Hydrocarbons.</title>
        <authorList>
            <person name="Di Gennaro P."/>
            <person name="Zampolli J."/>
            <person name="Presti I."/>
            <person name="Cappelletti M."/>
            <person name="D'Ursi P."/>
            <person name="Orro A."/>
            <person name="Mezzelani A."/>
            <person name="Milanesi L."/>
        </authorList>
    </citation>
    <scope>NUCLEOTIDE SEQUENCE [LARGE SCALE GENOMIC DNA]</scope>
    <source>
        <strain evidence="3 4">R7</strain>
    </source>
</reference>
<evidence type="ECO:0000256" key="2">
    <source>
        <dbReference type="SAM" id="SignalP"/>
    </source>
</evidence>
<organism evidence="3 4">
    <name type="scientific">Rhodococcus opacus</name>
    <name type="common">Nocardia opaca</name>
    <dbReference type="NCBI Taxonomy" id="37919"/>
    <lineage>
        <taxon>Bacteria</taxon>
        <taxon>Bacillati</taxon>
        <taxon>Actinomycetota</taxon>
        <taxon>Actinomycetes</taxon>
        <taxon>Mycobacteriales</taxon>
        <taxon>Nocardiaceae</taxon>
        <taxon>Rhodococcus</taxon>
    </lineage>
</organism>
<feature type="compositionally biased region" description="Polar residues" evidence="1">
    <location>
        <begin position="305"/>
        <end position="317"/>
    </location>
</feature>
<evidence type="ECO:0000313" key="4">
    <source>
        <dbReference type="Proteomes" id="UP000028488"/>
    </source>
</evidence>
<accession>A0A076EVG2</accession>
<feature type="chain" id="PRO_5001711456" description="Lipoprotein" evidence="2">
    <location>
        <begin position="26"/>
        <end position="317"/>
    </location>
</feature>
<sequence>MPLFSKALRPGFCLLATTLSLVALTAGCGGDGDSSESNPAGSTSTPAEVTVPISATTVELIQPGEDPREVIQRRPPVGVTQQVQLTTDAQVFQQIDDQPAQDFSSPEITLPLTAAVGQATDDTDGGTTVDLTLGDVTSPDDRLGSALEASAGSGAGFTVDPTGAITALRLRPDAEAQDIARSAIEQAFYQAVYRTVPFPAEPVGVGAQWTIRQQVMSGIALDQTTVATLTARDGNRLTVDYTIDQKPKSPVWELPGEAGTLNVDQYVMQGSGTMTVDLGLPLPVTGAVTVGGDQEYSDPDGATRLHQTTSNSVRWGS</sequence>
<evidence type="ECO:0000256" key="1">
    <source>
        <dbReference type="SAM" id="MobiDB-lite"/>
    </source>
</evidence>
<dbReference type="EMBL" id="CP008947">
    <property type="protein sequence ID" value="AII10060.1"/>
    <property type="molecule type" value="Genomic_DNA"/>
</dbReference>
<protein>
    <recommendedName>
        <fullName evidence="5">Lipoprotein</fullName>
    </recommendedName>
</protein>
<feature type="compositionally biased region" description="Polar residues" evidence="1">
    <location>
        <begin position="35"/>
        <end position="48"/>
    </location>
</feature>
<feature type="region of interest" description="Disordered" evidence="1">
    <location>
        <begin position="294"/>
        <end position="317"/>
    </location>
</feature>
<evidence type="ECO:0000313" key="3">
    <source>
        <dbReference type="EMBL" id="AII10060.1"/>
    </source>
</evidence>
<keyword evidence="2" id="KW-0732">Signal</keyword>
<name>A0A076EVG2_RHOOP</name>
<dbReference type="RefSeq" id="WP_128641970.1">
    <property type="nucleotide sequence ID" value="NZ_CP008947.1"/>
</dbReference>
<evidence type="ECO:0008006" key="5">
    <source>
        <dbReference type="Google" id="ProtNLM"/>
    </source>
</evidence>
<dbReference type="eggNOG" id="ENOG502Z9YC">
    <property type="taxonomic scope" value="Bacteria"/>
</dbReference>
<dbReference type="Proteomes" id="UP000028488">
    <property type="component" value="Chromosome"/>
</dbReference>